<evidence type="ECO:0000256" key="1">
    <source>
        <dbReference type="ARBA" id="ARBA00012528"/>
    </source>
</evidence>
<dbReference type="PANTHER" id="PTHR45138:SF9">
    <property type="entry name" value="DIGUANYLATE CYCLASE DGCM-RELATED"/>
    <property type="match status" value="1"/>
</dbReference>
<comment type="catalytic activity">
    <reaction evidence="2">
        <text>2 GTP = 3',3'-c-di-GMP + 2 diphosphate</text>
        <dbReference type="Rhea" id="RHEA:24898"/>
        <dbReference type="ChEBI" id="CHEBI:33019"/>
        <dbReference type="ChEBI" id="CHEBI:37565"/>
        <dbReference type="ChEBI" id="CHEBI:58805"/>
        <dbReference type="EC" id="2.7.7.65"/>
    </reaction>
</comment>
<dbReference type="Gene3D" id="3.30.450.40">
    <property type="match status" value="1"/>
</dbReference>
<name>A0A915U9W2_9BACT</name>
<dbReference type="InterPro" id="IPR029787">
    <property type="entry name" value="Nucleotide_cyclase"/>
</dbReference>
<dbReference type="RefSeq" id="WP_267928681.1">
    <property type="nucleotide sequence ID" value="NZ_AP024233.1"/>
</dbReference>
<evidence type="ECO:0000259" key="4">
    <source>
        <dbReference type="PROSITE" id="PS50887"/>
    </source>
</evidence>
<dbReference type="InterPro" id="IPR029016">
    <property type="entry name" value="GAF-like_dom_sf"/>
</dbReference>
<reference evidence="5" key="1">
    <citation type="submission" date="2020-12" db="EMBL/GenBank/DDBJ databases">
        <title>Desulfobium dissulfuricans gen. nov., sp. nov., a novel mesophilic, sulfate-reducing bacterium isolated from a deep-sea hydrothermal vent.</title>
        <authorList>
            <person name="Hashimoto Y."/>
            <person name="Tame A."/>
            <person name="Sawayama S."/>
            <person name="Miyazaki J."/>
            <person name="Takai K."/>
            <person name="Nakagawa S."/>
        </authorList>
    </citation>
    <scope>NUCLEOTIDE SEQUENCE</scope>
    <source>
        <strain evidence="5">GF1</strain>
    </source>
</reference>
<proteinExistence type="predicted"/>
<dbReference type="SUPFAM" id="SSF55781">
    <property type="entry name" value="GAF domain-like"/>
    <property type="match status" value="1"/>
</dbReference>
<evidence type="ECO:0000313" key="6">
    <source>
        <dbReference type="Proteomes" id="UP001063350"/>
    </source>
</evidence>
<keyword evidence="3" id="KW-0472">Membrane</keyword>
<dbReference type="PANTHER" id="PTHR45138">
    <property type="entry name" value="REGULATORY COMPONENTS OF SENSORY TRANSDUCTION SYSTEM"/>
    <property type="match status" value="1"/>
</dbReference>
<dbReference type="GO" id="GO:1902201">
    <property type="term" value="P:negative regulation of bacterial-type flagellum-dependent cell motility"/>
    <property type="evidence" value="ECO:0007669"/>
    <property type="project" value="TreeGrafter"/>
</dbReference>
<sequence>MTIPGKESKLSLWRRLWQPFFDLSVYGKFILILSSFLLGFLLVGLYNFYFVNNLKKQLIGISHRFDSPEISQIVNAFDSYLLTGALLVTGVMIILTITSFLCVQALVSLLHDMTARLEALRKSTGDNNDCSPVSEIPIISHDEIGTVAKTVNGLIADIRNVSLFRRTIEADETADEVYKRLAYVFRDRLGLSTFIIWEIRDNGEAITPVYSWPPELEDETCQMSAANTCRAKRTGEVVMSSGYPGICPVFPLADIMTHTCVPMMVGGQVLGVVQFLFPFVNSPEREAYLKRSLHRAQQYLREALPVLHAKQLAENLHQMAIRDTMTGLYNRRFLEGNINPLIARIRRRDSHLAILMCDMDYFKKVNDEHGHEAGDMVLTGIAHILQNCVRSSDLVIRYGGEEFLILLVDCQPDDGVKVAEKIRATVEENQFRFGGIVLRKTISVGISVFPDDTSAFWEAVKFADVALYRAKETGRNRVVRFDSSMWEGPDY</sequence>
<feature type="transmembrane region" description="Helical" evidence="3">
    <location>
        <begin position="29"/>
        <end position="49"/>
    </location>
</feature>
<dbReference type="NCBIfam" id="TIGR00254">
    <property type="entry name" value="GGDEF"/>
    <property type="match status" value="1"/>
</dbReference>
<dbReference type="PROSITE" id="PS50887">
    <property type="entry name" value="GGDEF"/>
    <property type="match status" value="1"/>
</dbReference>
<dbReference type="InterPro" id="IPR050469">
    <property type="entry name" value="Diguanylate_Cyclase"/>
</dbReference>
<dbReference type="InterPro" id="IPR000160">
    <property type="entry name" value="GGDEF_dom"/>
</dbReference>
<dbReference type="KEGG" id="ddu:GF1_11560"/>
<dbReference type="GO" id="GO:0043709">
    <property type="term" value="P:cell adhesion involved in single-species biofilm formation"/>
    <property type="evidence" value="ECO:0007669"/>
    <property type="project" value="TreeGrafter"/>
</dbReference>
<keyword evidence="6" id="KW-1185">Reference proteome</keyword>
<dbReference type="SMART" id="SM00267">
    <property type="entry name" value="GGDEF"/>
    <property type="match status" value="1"/>
</dbReference>
<accession>A0A915U9W2</accession>
<dbReference type="SUPFAM" id="SSF55073">
    <property type="entry name" value="Nucleotide cyclase"/>
    <property type="match status" value="1"/>
</dbReference>
<organism evidence="5 6">
    <name type="scientific">Desulfolithobacter dissulfuricans</name>
    <dbReference type="NCBI Taxonomy" id="2795293"/>
    <lineage>
        <taxon>Bacteria</taxon>
        <taxon>Pseudomonadati</taxon>
        <taxon>Thermodesulfobacteriota</taxon>
        <taxon>Desulfobulbia</taxon>
        <taxon>Desulfobulbales</taxon>
        <taxon>Desulfobulbaceae</taxon>
        <taxon>Desulfolithobacter</taxon>
    </lineage>
</organism>
<evidence type="ECO:0000256" key="2">
    <source>
        <dbReference type="ARBA" id="ARBA00034247"/>
    </source>
</evidence>
<feature type="domain" description="GGDEF" evidence="4">
    <location>
        <begin position="350"/>
        <end position="483"/>
    </location>
</feature>
<keyword evidence="3" id="KW-0812">Transmembrane</keyword>
<gene>
    <name evidence="5" type="ORF">GF1_11560</name>
</gene>
<dbReference type="Pfam" id="PF00990">
    <property type="entry name" value="GGDEF"/>
    <property type="match status" value="1"/>
</dbReference>
<dbReference type="Gene3D" id="3.30.70.270">
    <property type="match status" value="1"/>
</dbReference>
<keyword evidence="3" id="KW-1133">Transmembrane helix</keyword>
<dbReference type="AlphaFoldDB" id="A0A915U9W2"/>
<evidence type="ECO:0000256" key="3">
    <source>
        <dbReference type="SAM" id="Phobius"/>
    </source>
</evidence>
<dbReference type="EMBL" id="AP024233">
    <property type="protein sequence ID" value="BCO08780.1"/>
    <property type="molecule type" value="Genomic_DNA"/>
</dbReference>
<evidence type="ECO:0000313" key="5">
    <source>
        <dbReference type="EMBL" id="BCO08780.1"/>
    </source>
</evidence>
<feature type="transmembrane region" description="Helical" evidence="3">
    <location>
        <begin position="80"/>
        <end position="107"/>
    </location>
</feature>
<dbReference type="CDD" id="cd01949">
    <property type="entry name" value="GGDEF"/>
    <property type="match status" value="1"/>
</dbReference>
<dbReference type="GO" id="GO:0005886">
    <property type="term" value="C:plasma membrane"/>
    <property type="evidence" value="ECO:0007669"/>
    <property type="project" value="TreeGrafter"/>
</dbReference>
<dbReference type="Proteomes" id="UP001063350">
    <property type="component" value="Chromosome"/>
</dbReference>
<dbReference type="FunFam" id="3.30.70.270:FF:000001">
    <property type="entry name" value="Diguanylate cyclase domain protein"/>
    <property type="match status" value="1"/>
</dbReference>
<dbReference type="EC" id="2.7.7.65" evidence="1"/>
<protein>
    <recommendedName>
        <fullName evidence="1">diguanylate cyclase</fullName>
        <ecNumber evidence="1">2.7.7.65</ecNumber>
    </recommendedName>
</protein>
<dbReference type="GO" id="GO:0052621">
    <property type="term" value="F:diguanylate cyclase activity"/>
    <property type="evidence" value="ECO:0007669"/>
    <property type="project" value="UniProtKB-EC"/>
</dbReference>
<dbReference type="InterPro" id="IPR043128">
    <property type="entry name" value="Rev_trsase/Diguanyl_cyclase"/>
</dbReference>